<evidence type="ECO:0000256" key="1">
    <source>
        <dbReference type="ARBA" id="ARBA00004651"/>
    </source>
</evidence>
<sequence length="301" mass="36295">MVTYILQHPESSFEWIDISNPKLEDFHELKEKYKLNEASIRDCIETGHLPKIEEFENYHFLIIRSIPNKFDEESDSLVEVTERISLFYNENFVITVHRNEIDFLERIKTTERSHRRLQSSKTLVNGLVSDALKTFENLVLGKMALQLDYYEEIVFLHHRRKPFLKKLYYIKRQIDVIRSVLTLYKDIVDYFHMPEYKNIYTQDLRDSFSRTNTLFRNISENTSQLLNIYFNIESNHTNEIMRTLTIISVFFMPLTFIVGVYGMNFEHMPELEWEYGYAGILIAMTILSVLIYYWFKRKRWL</sequence>
<evidence type="ECO:0000256" key="8">
    <source>
        <dbReference type="ARBA" id="ARBA00023065"/>
    </source>
</evidence>
<feature type="transmembrane region" description="Helical" evidence="12">
    <location>
        <begin position="244"/>
        <end position="263"/>
    </location>
</feature>
<keyword evidence="6" id="KW-0460">Magnesium</keyword>
<comment type="subcellular location">
    <subcellularLocation>
        <location evidence="1">Cell membrane</location>
        <topology evidence="1">Multi-pass membrane protein</topology>
    </subcellularLocation>
</comment>
<name>A0A1T5FA54_9SPHI</name>
<keyword evidence="14" id="KW-1185">Reference proteome</keyword>
<dbReference type="FunFam" id="1.20.58.340:FF:000004">
    <property type="entry name" value="Magnesium transport protein CorA"/>
    <property type="match status" value="1"/>
</dbReference>
<evidence type="ECO:0000256" key="3">
    <source>
        <dbReference type="ARBA" id="ARBA00022448"/>
    </source>
</evidence>
<organism evidence="13 14">
    <name type="scientific">Sphingobacterium nematocida</name>
    <dbReference type="NCBI Taxonomy" id="1513896"/>
    <lineage>
        <taxon>Bacteria</taxon>
        <taxon>Pseudomonadati</taxon>
        <taxon>Bacteroidota</taxon>
        <taxon>Sphingobacteriia</taxon>
        <taxon>Sphingobacteriales</taxon>
        <taxon>Sphingobacteriaceae</taxon>
        <taxon>Sphingobacterium</taxon>
    </lineage>
</organism>
<dbReference type="SUPFAM" id="SSF144083">
    <property type="entry name" value="Magnesium transport protein CorA, transmembrane region"/>
    <property type="match status" value="1"/>
</dbReference>
<dbReference type="RefSeq" id="WP_079644384.1">
    <property type="nucleotide sequence ID" value="NZ_FUZF01000015.1"/>
</dbReference>
<keyword evidence="4" id="KW-1003">Cell membrane</keyword>
<dbReference type="EMBL" id="FUZF01000015">
    <property type="protein sequence ID" value="SKB93024.1"/>
    <property type="molecule type" value="Genomic_DNA"/>
</dbReference>
<dbReference type="CDD" id="cd12832">
    <property type="entry name" value="TmCorA-like_u3"/>
    <property type="match status" value="1"/>
</dbReference>
<comment type="similarity">
    <text evidence="2">Belongs to the CorA metal ion transporter (MIT) (TC 1.A.35) family.</text>
</comment>
<reference evidence="14" key="1">
    <citation type="submission" date="2017-02" db="EMBL/GenBank/DDBJ databases">
        <authorList>
            <person name="Varghese N."/>
            <person name="Submissions S."/>
        </authorList>
    </citation>
    <scope>NUCLEOTIDE SEQUENCE [LARGE SCALE GENOMIC DNA]</scope>
    <source>
        <strain evidence="14">DSM 24091</strain>
    </source>
</reference>
<dbReference type="InterPro" id="IPR002523">
    <property type="entry name" value="MgTranspt_CorA/ZnTranspt_ZntB"/>
</dbReference>
<feature type="transmembrane region" description="Helical" evidence="12">
    <location>
        <begin position="275"/>
        <end position="295"/>
    </location>
</feature>
<evidence type="ECO:0000313" key="14">
    <source>
        <dbReference type="Proteomes" id="UP000190150"/>
    </source>
</evidence>
<dbReference type="InterPro" id="IPR045861">
    <property type="entry name" value="CorA_cytoplasmic_dom"/>
</dbReference>
<dbReference type="Gene3D" id="3.30.460.20">
    <property type="entry name" value="CorA soluble domain-like"/>
    <property type="match status" value="1"/>
</dbReference>
<evidence type="ECO:0000256" key="6">
    <source>
        <dbReference type="ARBA" id="ARBA00022842"/>
    </source>
</evidence>
<protein>
    <submittedName>
        <fullName evidence="13">Magnesium transporter</fullName>
    </submittedName>
</protein>
<dbReference type="OrthoDB" id="9803416at2"/>
<accession>A0A1T5FA54</accession>
<dbReference type="PANTHER" id="PTHR46494">
    <property type="entry name" value="CORA FAMILY METAL ION TRANSPORTER (EUROFUNG)"/>
    <property type="match status" value="1"/>
</dbReference>
<dbReference type="PANTHER" id="PTHR46494:SF1">
    <property type="entry name" value="CORA FAMILY METAL ION TRANSPORTER (EUROFUNG)"/>
    <property type="match status" value="1"/>
</dbReference>
<evidence type="ECO:0000256" key="10">
    <source>
        <dbReference type="ARBA" id="ARBA00034269"/>
    </source>
</evidence>
<keyword evidence="3" id="KW-0813">Transport</keyword>
<keyword evidence="5 12" id="KW-0812">Transmembrane</keyword>
<evidence type="ECO:0000256" key="2">
    <source>
        <dbReference type="ARBA" id="ARBA00009765"/>
    </source>
</evidence>
<keyword evidence="7 12" id="KW-1133">Transmembrane helix</keyword>
<comment type="function">
    <text evidence="11">Mediates influx of magnesium ions. Alternates between open and closed states. Activated by low cytoplasmic Mg(2+) levels. Inactive when cytoplasmic Mg(2+) levels are high.</text>
</comment>
<dbReference type="SUPFAM" id="SSF143865">
    <property type="entry name" value="CorA soluble domain-like"/>
    <property type="match status" value="1"/>
</dbReference>
<dbReference type="GO" id="GO:0015095">
    <property type="term" value="F:magnesium ion transmembrane transporter activity"/>
    <property type="evidence" value="ECO:0007669"/>
    <property type="project" value="TreeGrafter"/>
</dbReference>
<keyword evidence="9 12" id="KW-0472">Membrane</keyword>
<evidence type="ECO:0000256" key="4">
    <source>
        <dbReference type="ARBA" id="ARBA00022475"/>
    </source>
</evidence>
<evidence type="ECO:0000313" key="13">
    <source>
        <dbReference type="EMBL" id="SKB93024.1"/>
    </source>
</evidence>
<evidence type="ECO:0000256" key="7">
    <source>
        <dbReference type="ARBA" id="ARBA00022989"/>
    </source>
</evidence>
<evidence type="ECO:0000256" key="5">
    <source>
        <dbReference type="ARBA" id="ARBA00022692"/>
    </source>
</evidence>
<dbReference type="Pfam" id="PF01544">
    <property type="entry name" value="CorA"/>
    <property type="match status" value="1"/>
</dbReference>
<dbReference type="Gene3D" id="1.20.58.340">
    <property type="entry name" value="Magnesium transport protein CorA, transmembrane region"/>
    <property type="match status" value="2"/>
</dbReference>
<keyword evidence="8" id="KW-0406">Ion transport</keyword>
<gene>
    <name evidence="13" type="ORF">SAMN05660841_03106</name>
</gene>
<dbReference type="STRING" id="1513896.SAMN05660841_03106"/>
<dbReference type="AlphaFoldDB" id="A0A1T5FA54"/>
<evidence type="ECO:0000256" key="12">
    <source>
        <dbReference type="SAM" id="Phobius"/>
    </source>
</evidence>
<dbReference type="GO" id="GO:0050897">
    <property type="term" value="F:cobalt ion binding"/>
    <property type="evidence" value="ECO:0007669"/>
    <property type="project" value="TreeGrafter"/>
</dbReference>
<dbReference type="GO" id="GO:0000287">
    <property type="term" value="F:magnesium ion binding"/>
    <property type="evidence" value="ECO:0007669"/>
    <property type="project" value="TreeGrafter"/>
</dbReference>
<comment type="catalytic activity">
    <reaction evidence="10">
        <text>Mg(2+)(in) = Mg(2+)(out)</text>
        <dbReference type="Rhea" id="RHEA:29827"/>
        <dbReference type="ChEBI" id="CHEBI:18420"/>
    </reaction>
</comment>
<evidence type="ECO:0000256" key="9">
    <source>
        <dbReference type="ARBA" id="ARBA00023136"/>
    </source>
</evidence>
<evidence type="ECO:0000256" key="11">
    <source>
        <dbReference type="ARBA" id="ARBA00045497"/>
    </source>
</evidence>
<dbReference type="Proteomes" id="UP000190150">
    <property type="component" value="Unassembled WGS sequence"/>
</dbReference>
<proteinExistence type="inferred from homology"/>
<dbReference type="GO" id="GO:0005886">
    <property type="term" value="C:plasma membrane"/>
    <property type="evidence" value="ECO:0007669"/>
    <property type="project" value="UniProtKB-SubCell"/>
</dbReference>
<dbReference type="InterPro" id="IPR045863">
    <property type="entry name" value="CorA_TM1_TM2"/>
</dbReference>
<dbReference type="GO" id="GO:0015087">
    <property type="term" value="F:cobalt ion transmembrane transporter activity"/>
    <property type="evidence" value="ECO:0007669"/>
    <property type="project" value="TreeGrafter"/>
</dbReference>